<proteinExistence type="predicted"/>
<organism evidence="1 2">
    <name type="scientific">Cupriavidus pampae</name>
    <dbReference type="NCBI Taxonomy" id="659251"/>
    <lineage>
        <taxon>Bacteria</taxon>
        <taxon>Pseudomonadati</taxon>
        <taxon>Pseudomonadota</taxon>
        <taxon>Betaproteobacteria</taxon>
        <taxon>Burkholderiales</taxon>
        <taxon>Burkholderiaceae</taxon>
        <taxon>Cupriavidus</taxon>
    </lineage>
</organism>
<keyword evidence="2" id="KW-1185">Reference proteome</keyword>
<protein>
    <submittedName>
        <fullName evidence="1">Uncharacterized protein</fullName>
    </submittedName>
</protein>
<comment type="caution">
    <text evidence="1">The sequence shown here is derived from an EMBL/GenBank/DDBJ whole genome shotgun (WGS) entry which is preliminary data.</text>
</comment>
<sequence length="135" mass="14703">MSEIVKQAPGSHVELLDIYTGKRKLAIVDETGLGYFDLIGDDELPKPLHAELKPEALGAIASWLAEMADPERAKLLGQAWLQLSESGADALTVARAVRWGVLNDNVDADTLLQAGQMQTDIIRSGRQRLAERLKG</sequence>
<evidence type="ECO:0000313" key="1">
    <source>
        <dbReference type="EMBL" id="CAG9184143.1"/>
    </source>
</evidence>
<dbReference type="EMBL" id="CAJZAG010000012">
    <property type="protein sequence ID" value="CAG9184143.1"/>
    <property type="molecule type" value="Genomic_DNA"/>
</dbReference>
<dbReference type="Proteomes" id="UP000706525">
    <property type="component" value="Unassembled WGS sequence"/>
</dbReference>
<accession>A0ABN7ZFG5</accession>
<evidence type="ECO:0000313" key="2">
    <source>
        <dbReference type="Proteomes" id="UP000706525"/>
    </source>
</evidence>
<reference evidence="1 2" key="1">
    <citation type="submission" date="2021-08" db="EMBL/GenBank/DDBJ databases">
        <authorList>
            <person name="Peeters C."/>
        </authorList>
    </citation>
    <scope>NUCLEOTIDE SEQUENCE [LARGE SCALE GENOMIC DNA]</scope>
    <source>
        <strain evidence="1 2">LMG 32289</strain>
    </source>
</reference>
<dbReference type="RefSeq" id="WP_223994181.1">
    <property type="nucleotide sequence ID" value="NZ_CAJZAG010000012.1"/>
</dbReference>
<gene>
    <name evidence="1" type="ORF">LMG32289_05535</name>
</gene>
<name>A0ABN7ZFG5_9BURK</name>